<dbReference type="EMBL" id="JBHRRZ010000040">
    <property type="protein sequence ID" value="MFC2950284.1"/>
    <property type="molecule type" value="Genomic_DNA"/>
</dbReference>
<keyword evidence="2" id="KW-1133">Transmembrane helix</keyword>
<sequence>MDEREEQREIEKKEKKSDPSKVGVAFIKYAAYLIIFFGILWFLINYILPMF</sequence>
<evidence type="ECO:0000313" key="3">
    <source>
        <dbReference type="EMBL" id="MFC2950284.1"/>
    </source>
</evidence>
<comment type="caution">
    <text evidence="3">The sequence shown here is derived from an EMBL/GenBank/DDBJ whole genome shotgun (WGS) entry which is preliminary data.</text>
</comment>
<evidence type="ECO:0000256" key="1">
    <source>
        <dbReference type="SAM" id="MobiDB-lite"/>
    </source>
</evidence>
<evidence type="ECO:0000313" key="4">
    <source>
        <dbReference type="Proteomes" id="UP001595387"/>
    </source>
</evidence>
<name>A0ABV7ABY0_9BACI</name>
<gene>
    <name evidence="3" type="ORF">ACFODW_18320</name>
</gene>
<keyword evidence="2" id="KW-0472">Membrane</keyword>
<keyword evidence="2" id="KW-0812">Transmembrane</keyword>
<feature type="compositionally biased region" description="Basic and acidic residues" evidence="1">
    <location>
        <begin position="1"/>
        <end position="19"/>
    </location>
</feature>
<feature type="region of interest" description="Disordered" evidence="1">
    <location>
        <begin position="1"/>
        <end position="20"/>
    </location>
</feature>
<accession>A0ABV7ABY0</accession>
<organism evidence="3 4">
    <name type="scientific">Virgibacillus sediminis</name>
    <dbReference type="NCBI Taxonomy" id="202260"/>
    <lineage>
        <taxon>Bacteria</taxon>
        <taxon>Bacillati</taxon>
        <taxon>Bacillota</taxon>
        <taxon>Bacilli</taxon>
        <taxon>Bacillales</taxon>
        <taxon>Bacillaceae</taxon>
        <taxon>Virgibacillus</taxon>
    </lineage>
</organism>
<reference evidence="4" key="1">
    <citation type="journal article" date="2019" name="Int. J. Syst. Evol. Microbiol.">
        <title>The Global Catalogue of Microorganisms (GCM) 10K type strain sequencing project: providing services to taxonomists for standard genome sequencing and annotation.</title>
        <authorList>
            <consortium name="The Broad Institute Genomics Platform"/>
            <consortium name="The Broad Institute Genome Sequencing Center for Infectious Disease"/>
            <person name="Wu L."/>
            <person name="Ma J."/>
        </authorList>
    </citation>
    <scope>NUCLEOTIDE SEQUENCE [LARGE SCALE GENOMIC DNA]</scope>
    <source>
        <strain evidence="4">KCTC 13193</strain>
    </source>
</reference>
<dbReference type="RefSeq" id="WP_390308416.1">
    <property type="nucleotide sequence ID" value="NZ_JBHRRZ010000040.1"/>
</dbReference>
<evidence type="ECO:0000256" key="2">
    <source>
        <dbReference type="SAM" id="Phobius"/>
    </source>
</evidence>
<feature type="transmembrane region" description="Helical" evidence="2">
    <location>
        <begin position="29"/>
        <end position="48"/>
    </location>
</feature>
<protein>
    <submittedName>
        <fullName evidence="3">Uncharacterized protein</fullName>
    </submittedName>
</protein>
<keyword evidence="4" id="KW-1185">Reference proteome</keyword>
<proteinExistence type="predicted"/>
<dbReference type="Proteomes" id="UP001595387">
    <property type="component" value="Unassembled WGS sequence"/>
</dbReference>